<dbReference type="Proteomes" id="UP001168821">
    <property type="component" value="Unassembled WGS sequence"/>
</dbReference>
<reference evidence="1" key="1">
    <citation type="journal article" date="2023" name="G3 (Bethesda)">
        <title>Whole genome assemblies of Zophobas morio and Tenebrio molitor.</title>
        <authorList>
            <person name="Kaur S."/>
            <person name="Stinson S.A."/>
            <person name="diCenzo G.C."/>
        </authorList>
    </citation>
    <scope>NUCLEOTIDE SEQUENCE</scope>
    <source>
        <strain evidence="1">QUZm001</strain>
    </source>
</reference>
<name>A0AA38MHC3_9CUCU</name>
<protein>
    <submittedName>
        <fullName evidence="1">Uncharacterized protein</fullName>
    </submittedName>
</protein>
<evidence type="ECO:0000313" key="2">
    <source>
        <dbReference type="EMBL" id="KAJ3657516.1"/>
    </source>
</evidence>
<sequence length="99" mass="11020">MFESIPVVNPASIFFVNANRPHTKSLNFVGLDTQTRLATGSRYATVNPSSGHRLVISHQKQSPGHGFQLWTAAFHGIWVLNYRAPKPSSQNPPTFTCRK</sequence>
<evidence type="ECO:0000313" key="3">
    <source>
        <dbReference type="Proteomes" id="UP001168821"/>
    </source>
</evidence>
<dbReference type="EMBL" id="JALNTZ010000003">
    <property type="protein sequence ID" value="KAJ3657275.1"/>
    <property type="molecule type" value="Genomic_DNA"/>
</dbReference>
<proteinExistence type="predicted"/>
<dbReference type="EMBL" id="JALNTZ010000003">
    <property type="protein sequence ID" value="KAJ3657516.1"/>
    <property type="molecule type" value="Genomic_DNA"/>
</dbReference>
<evidence type="ECO:0000313" key="1">
    <source>
        <dbReference type="EMBL" id="KAJ3657275.1"/>
    </source>
</evidence>
<dbReference type="AlphaFoldDB" id="A0AA38MHC3"/>
<accession>A0AA38MHC3</accession>
<comment type="caution">
    <text evidence="1">The sequence shown here is derived from an EMBL/GenBank/DDBJ whole genome shotgun (WGS) entry which is preliminary data.</text>
</comment>
<gene>
    <name evidence="1" type="ORF">Zmor_009091</name>
    <name evidence="2" type="ORF">Zmor_009312</name>
</gene>
<organism evidence="1 3">
    <name type="scientific">Zophobas morio</name>
    <dbReference type="NCBI Taxonomy" id="2755281"/>
    <lineage>
        <taxon>Eukaryota</taxon>
        <taxon>Metazoa</taxon>
        <taxon>Ecdysozoa</taxon>
        <taxon>Arthropoda</taxon>
        <taxon>Hexapoda</taxon>
        <taxon>Insecta</taxon>
        <taxon>Pterygota</taxon>
        <taxon>Neoptera</taxon>
        <taxon>Endopterygota</taxon>
        <taxon>Coleoptera</taxon>
        <taxon>Polyphaga</taxon>
        <taxon>Cucujiformia</taxon>
        <taxon>Tenebrionidae</taxon>
        <taxon>Zophobas</taxon>
    </lineage>
</organism>
<keyword evidence="3" id="KW-1185">Reference proteome</keyword>